<dbReference type="InterPro" id="IPR005495">
    <property type="entry name" value="LptG/LptF_permease"/>
</dbReference>
<feature type="transmembrane region" description="Helical" evidence="6">
    <location>
        <begin position="55"/>
        <end position="76"/>
    </location>
</feature>
<evidence type="ECO:0000256" key="2">
    <source>
        <dbReference type="ARBA" id="ARBA00022475"/>
    </source>
</evidence>
<dbReference type="PANTHER" id="PTHR33529">
    <property type="entry name" value="SLR0882 PROTEIN-RELATED"/>
    <property type="match status" value="1"/>
</dbReference>
<comment type="caution">
    <text evidence="7">The sequence shown here is derived from an EMBL/GenBank/DDBJ whole genome shotgun (WGS) entry which is preliminary data.</text>
</comment>
<dbReference type="InterPro" id="IPR030922">
    <property type="entry name" value="LptF"/>
</dbReference>
<organism evidence="7 8">
    <name type="scientific">Octadecabacter dasysiphoniae</name>
    <dbReference type="NCBI Taxonomy" id="2909341"/>
    <lineage>
        <taxon>Bacteria</taxon>
        <taxon>Pseudomonadati</taxon>
        <taxon>Pseudomonadota</taxon>
        <taxon>Alphaproteobacteria</taxon>
        <taxon>Rhodobacterales</taxon>
        <taxon>Roseobacteraceae</taxon>
        <taxon>Octadecabacter</taxon>
    </lineage>
</organism>
<dbReference type="NCBIfam" id="TIGR04407">
    <property type="entry name" value="LptF_YjgP"/>
    <property type="match status" value="1"/>
</dbReference>
<feature type="transmembrane region" description="Helical" evidence="6">
    <location>
        <begin position="12"/>
        <end position="29"/>
    </location>
</feature>
<sequence length="378" mass="41462">MARFDRYMLGQLLTLFGFFSLILVLVYWINRAVRLFDSLIADGQSAWVFLELTSLSLPGLIRIVLPLSAFVAAVYVTNRMSAESELTVVQATGYSPFRLARPVIYFGAIVALLMTILTHVLVPLSSERLTLRSDEIAQNLTAGLLTPGEFLTPTDGITFYIREISQSGELLDIFISEGSSPDRRVTYTASRAYLVRNDNGPQLVMVNGLTQTLSLDTGRLSTTGFENLVYDIGSLMSDTGEKARALSALMSWDLWFPTPELLAQSDQSTAQLRLMVHDRIAQAALGFVAGLIGFCALVAGGFSRFGLWRNILFAVLLLVLLKALETVGAGIATQTPALWPLMYLASLSGVAACVALLYVSQRPYFFKRKPKPFTGVMS</sequence>
<evidence type="ECO:0000256" key="4">
    <source>
        <dbReference type="ARBA" id="ARBA00022989"/>
    </source>
</evidence>
<feature type="transmembrane region" description="Helical" evidence="6">
    <location>
        <begin position="311"/>
        <end position="332"/>
    </location>
</feature>
<dbReference type="RefSeq" id="WP_235226977.1">
    <property type="nucleotide sequence ID" value="NZ_JAKGAQ010000005.1"/>
</dbReference>
<feature type="transmembrane region" description="Helical" evidence="6">
    <location>
        <begin position="280"/>
        <end position="299"/>
    </location>
</feature>
<dbReference type="Pfam" id="PF03739">
    <property type="entry name" value="LptF_LptG"/>
    <property type="match status" value="1"/>
</dbReference>
<keyword evidence="5 6" id="KW-0472">Membrane</keyword>
<proteinExistence type="predicted"/>
<dbReference type="PANTHER" id="PTHR33529:SF6">
    <property type="entry name" value="YJGP_YJGQ FAMILY PERMEASE"/>
    <property type="match status" value="1"/>
</dbReference>
<dbReference type="EMBL" id="JAKGAQ010000005">
    <property type="protein sequence ID" value="MCF2872644.1"/>
    <property type="molecule type" value="Genomic_DNA"/>
</dbReference>
<name>A0ABS9CZM1_9RHOB</name>
<keyword evidence="2" id="KW-1003">Cell membrane</keyword>
<dbReference type="Proteomes" id="UP001200557">
    <property type="component" value="Unassembled WGS sequence"/>
</dbReference>
<accession>A0ABS9CZM1</accession>
<evidence type="ECO:0000256" key="6">
    <source>
        <dbReference type="SAM" id="Phobius"/>
    </source>
</evidence>
<reference evidence="7 8" key="1">
    <citation type="submission" date="2022-01" db="EMBL/GenBank/DDBJ databases">
        <title>Octadecabacter sp. nov., isolated from a marine alga.</title>
        <authorList>
            <person name="Jin M.S."/>
            <person name="Kim H.M."/>
            <person name="Han D.M."/>
            <person name="Jung J.J."/>
            <person name="Jeon C.O."/>
        </authorList>
    </citation>
    <scope>NUCLEOTIDE SEQUENCE [LARGE SCALE GENOMIC DNA]</scope>
    <source>
        <strain evidence="7 8">G9-8</strain>
    </source>
</reference>
<gene>
    <name evidence="7" type="primary">lptF</name>
    <name evidence="7" type="ORF">L0664_16350</name>
</gene>
<evidence type="ECO:0000256" key="1">
    <source>
        <dbReference type="ARBA" id="ARBA00004651"/>
    </source>
</evidence>
<keyword evidence="4 6" id="KW-1133">Transmembrane helix</keyword>
<keyword evidence="8" id="KW-1185">Reference proteome</keyword>
<protein>
    <submittedName>
        <fullName evidence="7">LPS export ABC transporter permease LptF</fullName>
    </submittedName>
</protein>
<comment type="subcellular location">
    <subcellularLocation>
        <location evidence="1">Cell membrane</location>
        <topology evidence="1">Multi-pass membrane protein</topology>
    </subcellularLocation>
</comment>
<evidence type="ECO:0000256" key="3">
    <source>
        <dbReference type="ARBA" id="ARBA00022692"/>
    </source>
</evidence>
<feature type="transmembrane region" description="Helical" evidence="6">
    <location>
        <begin position="338"/>
        <end position="359"/>
    </location>
</feature>
<evidence type="ECO:0000313" key="7">
    <source>
        <dbReference type="EMBL" id="MCF2872644.1"/>
    </source>
</evidence>
<evidence type="ECO:0000256" key="5">
    <source>
        <dbReference type="ARBA" id="ARBA00023136"/>
    </source>
</evidence>
<keyword evidence="3 6" id="KW-0812">Transmembrane</keyword>
<feature type="transmembrane region" description="Helical" evidence="6">
    <location>
        <begin position="103"/>
        <end position="122"/>
    </location>
</feature>
<evidence type="ECO:0000313" key="8">
    <source>
        <dbReference type="Proteomes" id="UP001200557"/>
    </source>
</evidence>